<dbReference type="Gene3D" id="3.10.420.10">
    <property type="entry name" value="SecB-like"/>
    <property type="match status" value="1"/>
</dbReference>
<dbReference type="EMBL" id="UOEM01000024">
    <property type="protein sequence ID" value="VAW10979.1"/>
    <property type="molecule type" value="Genomic_DNA"/>
</dbReference>
<protein>
    <submittedName>
        <fullName evidence="2">Protein-export protein SecB (Maintains pre-export unfolded state)</fullName>
    </submittedName>
</protein>
<dbReference type="AlphaFoldDB" id="A0A3B0TFL7"/>
<proteinExistence type="inferred from homology"/>
<accession>A0A3B0TFL7</accession>
<evidence type="ECO:0000256" key="1">
    <source>
        <dbReference type="SAM" id="MobiDB-lite"/>
    </source>
</evidence>
<sequence>MSDTHGGGNGAGGATNGGAATEETGEEKPAPEIRMLAQYIKDVSFENPRVPDHLPQNYTSPEININVNVNARALDSDSSDFEVELGLEAKGQQDGQTIFLVELVYGARIMLKNVPDEMKPPLTLIEGPRMIFPFARRILADLVRDGGFPPLLIEPIDFGALYRHRMEQMQAKEDGEASSDPASS</sequence>
<dbReference type="NCBIfam" id="NF004392">
    <property type="entry name" value="PRK05751.1-3"/>
    <property type="match status" value="1"/>
</dbReference>
<name>A0A3B0TFL7_9ZZZZ</name>
<dbReference type="NCBIfam" id="TIGR00809">
    <property type="entry name" value="secB"/>
    <property type="match status" value="1"/>
</dbReference>
<dbReference type="InterPro" id="IPR003708">
    <property type="entry name" value="SecB"/>
</dbReference>
<dbReference type="InterPro" id="IPR035958">
    <property type="entry name" value="SecB-like_sf"/>
</dbReference>
<gene>
    <name evidence="2" type="ORF">MNBD_ALPHA09-1147</name>
</gene>
<dbReference type="SUPFAM" id="SSF54611">
    <property type="entry name" value="SecB-like"/>
    <property type="match status" value="1"/>
</dbReference>
<evidence type="ECO:0000313" key="2">
    <source>
        <dbReference type="EMBL" id="VAW10979.1"/>
    </source>
</evidence>
<dbReference type="GO" id="GO:0051082">
    <property type="term" value="F:unfolded protein binding"/>
    <property type="evidence" value="ECO:0007669"/>
    <property type="project" value="InterPro"/>
</dbReference>
<dbReference type="GO" id="GO:0015031">
    <property type="term" value="P:protein transport"/>
    <property type="evidence" value="ECO:0007669"/>
    <property type="project" value="InterPro"/>
</dbReference>
<dbReference type="PANTHER" id="PTHR36918">
    <property type="match status" value="1"/>
</dbReference>
<dbReference type="Pfam" id="PF02556">
    <property type="entry name" value="SecB"/>
    <property type="match status" value="1"/>
</dbReference>
<dbReference type="PRINTS" id="PR01594">
    <property type="entry name" value="SECBCHAPRONE"/>
</dbReference>
<dbReference type="HAMAP" id="MF_00821">
    <property type="entry name" value="SecB"/>
    <property type="match status" value="1"/>
</dbReference>
<dbReference type="GO" id="GO:0051262">
    <property type="term" value="P:protein tetramerization"/>
    <property type="evidence" value="ECO:0007669"/>
    <property type="project" value="InterPro"/>
</dbReference>
<dbReference type="PANTHER" id="PTHR36918:SF1">
    <property type="entry name" value="PROTEIN-EXPORT PROTEIN SECB"/>
    <property type="match status" value="1"/>
</dbReference>
<feature type="region of interest" description="Disordered" evidence="1">
    <location>
        <begin position="1"/>
        <end position="32"/>
    </location>
</feature>
<reference evidence="2" key="1">
    <citation type="submission" date="2018-06" db="EMBL/GenBank/DDBJ databases">
        <authorList>
            <person name="Zhirakovskaya E."/>
        </authorList>
    </citation>
    <scope>NUCLEOTIDE SEQUENCE</scope>
</reference>
<organism evidence="2">
    <name type="scientific">hydrothermal vent metagenome</name>
    <dbReference type="NCBI Taxonomy" id="652676"/>
    <lineage>
        <taxon>unclassified sequences</taxon>
        <taxon>metagenomes</taxon>
        <taxon>ecological metagenomes</taxon>
    </lineage>
</organism>
<feature type="compositionally biased region" description="Gly residues" evidence="1">
    <location>
        <begin position="1"/>
        <end position="16"/>
    </location>
</feature>